<evidence type="ECO:0000313" key="1">
    <source>
        <dbReference type="EMBL" id="RXJ73441.1"/>
    </source>
</evidence>
<reference evidence="1 2" key="1">
    <citation type="submission" date="2017-10" db="EMBL/GenBank/DDBJ databases">
        <title>Nyctiphanis sp. nov., isolated from the stomach of the euphausiid Nyctiphanes simplex (Hansen, 1911) in the Gulf of California.</title>
        <authorList>
            <person name="Gomez-Gil B."/>
            <person name="Aguilar-Mendez M."/>
            <person name="Lopez-Cortes A."/>
            <person name="Gomez-Gutierrez J."/>
            <person name="Roque A."/>
            <person name="Lang E."/>
            <person name="Gonzalez-Castillo A."/>
        </authorList>
    </citation>
    <scope>NUCLEOTIDE SEQUENCE [LARGE SCALE GENOMIC DNA]</scope>
    <source>
        <strain evidence="1 2">CAIM 600</strain>
    </source>
</reference>
<protein>
    <submittedName>
        <fullName evidence="1">Uncharacterized protein</fullName>
    </submittedName>
</protein>
<dbReference type="AlphaFoldDB" id="A0A4Q0YWN6"/>
<dbReference type="RefSeq" id="WP_129122044.1">
    <property type="nucleotide sequence ID" value="NZ_PEIB01000009.1"/>
</dbReference>
<dbReference type="EMBL" id="PEIB01000009">
    <property type="protein sequence ID" value="RXJ73441.1"/>
    <property type="molecule type" value="Genomic_DNA"/>
</dbReference>
<proteinExistence type="predicted"/>
<organism evidence="1 2">
    <name type="scientific">Veronia nyctiphanis</name>
    <dbReference type="NCBI Taxonomy" id="1278244"/>
    <lineage>
        <taxon>Bacteria</taxon>
        <taxon>Pseudomonadati</taxon>
        <taxon>Pseudomonadota</taxon>
        <taxon>Gammaproteobacteria</taxon>
        <taxon>Vibrionales</taxon>
        <taxon>Vibrionaceae</taxon>
        <taxon>Veronia</taxon>
    </lineage>
</organism>
<gene>
    <name evidence="1" type="ORF">CS022_09310</name>
</gene>
<comment type="caution">
    <text evidence="1">The sequence shown here is derived from an EMBL/GenBank/DDBJ whole genome shotgun (WGS) entry which is preliminary data.</text>
</comment>
<name>A0A4Q0YWN6_9GAMM</name>
<dbReference type="OrthoDB" id="9940610at2"/>
<accession>A0A4Q0YWN6</accession>
<evidence type="ECO:0000313" key="2">
    <source>
        <dbReference type="Proteomes" id="UP000290287"/>
    </source>
</evidence>
<dbReference type="Proteomes" id="UP000290287">
    <property type="component" value="Unassembled WGS sequence"/>
</dbReference>
<keyword evidence="2" id="KW-1185">Reference proteome</keyword>
<sequence length="71" mass="7932">MNIEKAVTDVRTKQQVVNRSFSAEMNGFSGLTHYQQQYAISNDIHVELPSLIISAGGQIACPRELQELNIQ</sequence>